<dbReference type="EMBL" id="JAHHIF010000006">
    <property type="protein sequence ID" value="MBW4543972.1"/>
    <property type="molecule type" value="Genomic_DNA"/>
</dbReference>
<keyword evidence="6 8" id="KW-0472">Membrane</keyword>
<dbReference type="Gene3D" id="1.10.3720.10">
    <property type="entry name" value="MetI-like"/>
    <property type="match status" value="1"/>
</dbReference>
<evidence type="ECO:0000256" key="6">
    <source>
        <dbReference type="ARBA" id="ARBA00023136"/>
    </source>
</evidence>
<feature type="transmembrane region" description="Helical" evidence="8">
    <location>
        <begin position="108"/>
        <end position="129"/>
    </location>
</feature>
<feature type="transmembrane region" description="Helical" evidence="8">
    <location>
        <begin position="12"/>
        <end position="34"/>
    </location>
</feature>
<dbReference type="InterPro" id="IPR025966">
    <property type="entry name" value="OppC_N"/>
</dbReference>
<dbReference type="SUPFAM" id="SSF161098">
    <property type="entry name" value="MetI-like"/>
    <property type="match status" value="1"/>
</dbReference>
<feature type="transmembrane region" description="Helical" evidence="8">
    <location>
        <begin position="243"/>
        <end position="262"/>
    </location>
</feature>
<organism evidence="10 11">
    <name type="scientific">Symplocastrum torsivum CPER-KK1</name>
    <dbReference type="NCBI Taxonomy" id="450513"/>
    <lineage>
        <taxon>Bacteria</taxon>
        <taxon>Bacillati</taxon>
        <taxon>Cyanobacteriota</taxon>
        <taxon>Cyanophyceae</taxon>
        <taxon>Oscillatoriophycideae</taxon>
        <taxon>Oscillatoriales</taxon>
        <taxon>Microcoleaceae</taxon>
        <taxon>Symplocastrum</taxon>
    </lineage>
</organism>
<dbReference type="InterPro" id="IPR053385">
    <property type="entry name" value="ABC_transport_permease"/>
</dbReference>
<dbReference type="Pfam" id="PF12911">
    <property type="entry name" value="OppC_N"/>
    <property type="match status" value="1"/>
</dbReference>
<keyword evidence="5 8" id="KW-1133">Transmembrane helix</keyword>
<evidence type="ECO:0000256" key="5">
    <source>
        <dbReference type="ARBA" id="ARBA00022989"/>
    </source>
</evidence>
<comment type="caution">
    <text evidence="10">The sequence shown here is derived from an EMBL/GenBank/DDBJ whole genome shotgun (WGS) entry which is preliminary data.</text>
</comment>
<evidence type="ECO:0000256" key="3">
    <source>
        <dbReference type="ARBA" id="ARBA00022475"/>
    </source>
</evidence>
<dbReference type="AlphaFoldDB" id="A0A951U8M5"/>
<reference evidence="10" key="1">
    <citation type="submission" date="2021-05" db="EMBL/GenBank/DDBJ databases">
        <authorList>
            <person name="Pietrasiak N."/>
            <person name="Ward R."/>
            <person name="Stajich J.E."/>
            <person name="Kurbessoian T."/>
        </authorList>
    </citation>
    <scope>NUCLEOTIDE SEQUENCE</scope>
    <source>
        <strain evidence="10">CPER-KK1</strain>
    </source>
</reference>
<dbReference type="Pfam" id="PF00528">
    <property type="entry name" value="BPD_transp_1"/>
    <property type="match status" value="1"/>
</dbReference>
<name>A0A951U8M5_9CYAN</name>
<reference evidence="10" key="2">
    <citation type="journal article" date="2022" name="Microbiol. Resour. Announc.">
        <title>Metagenome Sequencing to Explore Phylogenomics of Terrestrial Cyanobacteria.</title>
        <authorList>
            <person name="Ward R.D."/>
            <person name="Stajich J.E."/>
            <person name="Johansen J.R."/>
            <person name="Huntemann M."/>
            <person name="Clum A."/>
            <person name="Foster B."/>
            <person name="Foster B."/>
            <person name="Roux S."/>
            <person name="Palaniappan K."/>
            <person name="Varghese N."/>
            <person name="Mukherjee S."/>
            <person name="Reddy T.B.K."/>
            <person name="Daum C."/>
            <person name="Copeland A."/>
            <person name="Chen I.A."/>
            <person name="Ivanova N.N."/>
            <person name="Kyrpides N.C."/>
            <person name="Shapiro N."/>
            <person name="Eloe-Fadrosh E.A."/>
            <person name="Pietrasiak N."/>
        </authorList>
    </citation>
    <scope>NUCLEOTIDE SEQUENCE</scope>
    <source>
        <strain evidence="10">CPER-KK1</strain>
    </source>
</reference>
<evidence type="ECO:0000256" key="1">
    <source>
        <dbReference type="ARBA" id="ARBA00004651"/>
    </source>
</evidence>
<evidence type="ECO:0000313" key="11">
    <source>
        <dbReference type="Proteomes" id="UP000753908"/>
    </source>
</evidence>
<evidence type="ECO:0000313" key="10">
    <source>
        <dbReference type="EMBL" id="MBW4543972.1"/>
    </source>
</evidence>
<feature type="transmembrane region" description="Helical" evidence="8">
    <location>
        <begin position="77"/>
        <end position="101"/>
    </location>
</feature>
<dbReference type="GO" id="GO:0005886">
    <property type="term" value="C:plasma membrane"/>
    <property type="evidence" value="ECO:0007669"/>
    <property type="project" value="UniProtKB-SubCell"/>
</dbReference>
<sequence>MSLLRQLLQHKIAWIGLSLIVVILLMALFAPVIAPHDPLQVDLMQKLQPASFTYPLGTDHLGRCILSRLIYGSRVSLSVALMVVALTTAISLVVGMVSGYVGGKVDTLLMRICDVFLAFPSLILSLAVAGILGGGLFNLVLALVASHWAWYARIVRSRVLSVKESDFVKAAIVSGTQRLPLMLRHIVPYTLAELAILASLDLSHIILHIAGLSFLGLGIQPPTAEWGAMLNDGRDFFRRVPSLMFYPGLMIFIVSLSFNFVGDALRDALDPRTERRVQVETLTSKLQNG</sequence>
<dbReference type="InterPro" id="IPR000515">
    <property type="entry name" value="MetI-like"/>
</dbReference>
<dbReference type="InterPro" id="IPR035906">
    <property type="entry name" value="MetI-like_sf"/>
</dbReference>
<dbReference type="NCBIfam" id="NF045474">
    <property type="entry name" value="Opp2C"/>
    <property type="match status" value="1"/>
</dbReference>
<dbReference type="GO" id="GO:0055085">
    <property type="term" value="P:transmembrane transport"/>
    <property type="evidence" value="ECO:0007669"/>
    <property type="project" value="InterPro"/>
</dbReference>
<accession>A0A951U8M5</accession>
<dbReference type="PROSITE" id="PS50928">
    <property type="entry name" value="ABC_TM1"/>
    <property type="match status" value="1"/>
</dbReference>
<protein>
    <submittedName>
        <fullName evidence="10">Nickel ABC transporter permease subunit NikC</fullName>
    </submittedName>
</protein>
<evidence type="ECO:0000256" key="7">
    <source>
        <dbReference type="ARBA" id="ARBA00024202"/>
    </source>
</evidence>
<gene>
    <name evidence="10" type="primary">nikC</name>
    <name evidence="10" type="ORF">KME25_05960</name>
</gene>
<feature type="domain" description="ABC transmembrane type-1" evidence="9">
    <location>
        <begin position="77"/>
        <end position="262"/>
    </location>
</feature>
<evidence type="ECO:0000256" key="8">
    <source>
        <dbReference type="RuleBase" id="RU363032"/>
    </source>
</evidence>
<evidence type="ECO:0000256" key="2">
    <source>
        <dbReference type="ARBA" id="ARBA00022448"/>
    </source>
</evidence>
<evidence type="ECO:0000259" key="9">
    <source>
        <dbReference type="PROSITE" id="PS50928"/>
    </source>
</evidence>
<dbReference type="InterPro" id="IPR050366">
    <property type="entry name" value="BP-dependent_transpt_permease"/>
</dbReference>
<keyword evidence="2 8" id="KW-0813">Transport</keyword>
<feature type="transmembrane region" description="Helical" evidence="8">
    <location>
        <begin position="205"/>
        <end position="223"/>
    </location>
</feature>
<dbReference type="Proteomes" id="UP000753908">
    <property type="component" value="Unassembled WGS sequence"/>
</dbReference>
<evidence type="ECO:0000256" key="4">
    <source>
        <dbReference type="ARBA" id="ARBA00022692"/>
    </source>
</evidence>
<dbReference type="CDD" id="cd06261">
    <property type="entry name" value="TM_PBP2"/>
    <property type="match status" value="1"/>
</dbReference>
<keyword evidence="4 8" id="KW-0812">Transmembrane</keyword>
<proteinExistence type="inferred from homology"/>
<dbReference type="PANTHER" id="PTHR43386">
    <property type="entry name" value="OLIGOPEPTIDE TRANSPORT SYSTEM PERMEASE PROTEIN APPC"/>
    <property type="match status" value="1"/>
</dbReference>
<comment type="similarity">
    <text evidence="7">Belongs to the binding-protein-dependent transport system permease family. OppBC subfamily.</text>
</comment>
<keyword evidence="3" id="KW-1003">Cell membrane</keyword>
<comment type="subcellular location">
    <subcellularLocation>
        <location evidence="1 8">Cell membrane</location>
        <topology evidence="1 8">Multi-pass membrane protein</topology>
    </subcellularLocation>
</comment>
<dbReference type="PANTHER" id="PTHR43386:SF1">
    <property type="entry name" value="D,D-DIPEPTIDE TRANSPORT SYSTEM PERMEASE PROTEIN DDPC-RELATED"/>
    <property type="match status" value="1"/>
</dbReference>
<dbReference type="NCBIfam" id="NF007738">
    <property type="entry name" value="PRK10417.1"/>
    <property type="match status" value="1"/>
</dbReference>